<dbReference type="AlphaFoldDB" id="A0A840TQL3"/>
<dbReference type="SUPFAM" id="SSF52540">
    <property type="entry name" value="P-loop containing nucleoside triphosphate hydrolases"/>
    <property type="match status" value="1"/>
</dbReference>
<name>A0A840TQL3_9BACT</name>
<comment type="caution">
    <text evidence="1">The sequence shown here is derived from an EMBL/GenBank/DDBJ whole genome shotgun (WGS) entry which is preliminary data.</text>
</comment>
<gene>
    <name evidence="1" type="ORF">HNQ92_000160</name>
</gene>
<dbReference type="InterPro" id="IPR027417">
    <property type="entry name" value="P-loop_NTPase"/>
</dbReference>
<protein>
    <submittedName>
        <fullName evidence="1">Uncharacterized protein</fullName>
    </submittedName>
</protein>
<proteinExistence type="predicted"/>
<evidence type="ECO:0000313" key="2">
    <source>
        <dbReference type="Proteomes" id="UP000557307"/>
    </source>
</evidence>
<dbReference type="Proteomes" id="UP000557307">
    <property type="component" value="Unassembled WGS sequence"/>
</dbReference>
<organism evidence="1 2">
    <name type="scientific">Rhabdobacter roseus</name>
    <dbReference type="NCBI Taxonomy" id="1655419"/>
    <lineage>
        <taxon>Bacteria</taxon>
        <taxon>Pseudomonadati</taxon>
        <taxon>Bacteroidota</taxon>
        <taxon>Cytophagia</taxon>
        <taxon>Cytophagales</taxon>
        <taxon>Cytophagaceae</taxon>
        <taxon>Rhabdobacter</taxon>
    </lineage>
</organism>
<dbReference type="RefSeq" id="WP_184169488.1">
    <property type="nucleotide sequence ID" value="NZ_JACHGF010000001.1"/>
</dbReference>
<reference evidence="1 2" key="1">
    <citation type="submission" date="2020-08" db="EMBL/GenBank/DDBJ databases">
        <title>Genomic Encyclopedia of Type Strains, Phase IV (KMG-IV): sequencing the most valuable type-strain genomes for metagenomic binning, comparative biology and taxonomic classification.</title>
        <authorList>
            <person name="Goeker M."/>
        </authorList>
    </citation>
    <scope>NUCLEOTIDE SEQUENCE [LARGE SCALE GENOMIC DNA]</scope>
    <source>
        <strain evidence="1 2">DSM 105074</strain>
    </source>
</reference>
<dbReference type="EMBL" id="JACHGF010000001">
    <property type="protein sequence ID" value="MBB5282039.1"/>
    <property type="molecule type" value="Genomic_DNA"/>
</dbReference>
<accession>A0A840TQL3</accession>
<evidence type="ECO:0000313" key="1">
    <source>
        <dbReference type="EMBL" id="MBB5282039.1"/>
    </source>
</evidence>
<sequence>MAKFKYPVSSPFEARAVTEPTFEENIFESGLYVNLDDVRGKEYLANIKFDLGIDDQGQLNVTEEYVKLIFSGHIGSGKTVELTRLHEELNKPENYLSIFISIEEELEISRFEPEDFFVLLITKLVQELEGKGIHENTQSLNELAALFFSDKEVKKEISEANKEELEAKISGELGFMNFFRLGGGLKNILAGETKTATLIREVTRKNLLRLIQLFNDYLSDIRQEVIEKKLGNDILFVVDGSEKITFDKYETLFVKDANVLLGLNVNMIMSVRIDAFYQIEKSPIKFTSQYIVPMIRTETPAARAALCDIITKRIDFNTFFADRDSLNACIDFSGGCIRQLFRIVNATIRKTRGTRKITRDVVEQVVDEIGNTMRESIDKTYVEVLKSGDFEPADPKVKAMLYGLLLLKYNGIKSIGLNPILARFMKNAGEL</sequence>
<keyword evidence="2" id="KW-1185">Reference proteome</keyword>